<feature type="transmembrane region" description="Helical" evidence="1">
    <location>
        <begin position="140"/>
        <end position="170"/>
    </location>
</feature>
<feature type="transmembrane region" description="Helical" evidence="1">
    <location>
        <begin position="72"/>
        <end position="91"/>
    </location>
</feature>
<name>A0ABS1M8Q9_9NOCA</name>
<evidence type="ECO:0000313" key="2">
    <source>
        <dbReference type="EMBL" id="MBL1077030.1"/>
    </source>
</evidence>
<keyword evidence="3" id="KW-1185">Reference proteome</keyword>
<protein>
    <submittedName>
        <fullName evidence="2">DUF308 domain-containing protein</fullName>
    </submittedName>
</protein>
<keyword evidence="1" id="KW-0472">Membrane</keyword>
<evidence type="ECO:0000313" key="3">
    <source>
        <dbReference type="Proteomes" id="UP000602198"/>
    </source>
</evidence>
<comment type="caution">
    <text evidence="2">The sequence shown here is derived from an EMBL/GenBank/DDBJ whole genome shotgun (WGS) entry which is preliminary data.</text>
</comment>
<keyword evidence="1" id="KW-1133">Transmembrane helix</keyword>
<organism evidence="2 3">
    <name type="scientific">Nocardia acididurans</name>
    <dbReference type="NCBI Taxonomy" id="2802282"/>
    <lineage>
        <taxon>Bacteria</taxon>
        <taxon>Bacillati</taxon>
        <taxon>Actinomycetota</taxon>
        <taxon>Actinomycetes</taxon>
        <taxon>Mycobacteriales</taxon>
        <taxon>Nocardiaceae</taxon>
        <taxon>Nocardia</taxon>
    </lineage>
</organism>
<dbReference type="InterPro" id="IPR005325">
    <property type="entry name" value="DUF308_memb"/>
</dbReference>
<proteinExistence type="predicted"/>
<reference evidence="2 3" key="1">
    <citation type="submission" date="2021-01" db="EMBL/GenBank/DDBJ databases">
        <title>WGS of actinomycetes isolated from Thailand.</title>
        <authorList>
            <person name="Thawai C."/>
        </authorList>
    </citation>
    <scope>NUCLEOTIDE SEQUENCE [LARGE SCALE GENOMIC DNA]</scope>
    <source>
        <strain evidence="2 3">LPG 2</strain>
    </source>
</reference>
<feature type="transmembrane region" description="Helical" evidence="1">
    <location>
        <begin position="45"/>
        <end position="66"/>
    </location>
</feature>
<dbReference type="Pfam" id="PF03729">
    <property type="entry name" value="DUF308"/>
    <property type="match status" value="1"/>
</dbReference>
<evidence type="ECO:0000256" key="1">
    <source>
        <dbReference type="SAM" id="Phobius"/>
    </source>
</evidence>
<keyword evidence="1" id="KW-0812">Transmembrane</keyword>
<feature type="transmembrane region" description="Helical" evidence="1">
    <location>
        <begin position="16"/>
        <end position="38"/>
    </location>
</feature>
<sequence length="187" mass="19282">MPTNRIEGRTSVFADWAWQALLVVGVCSVLLGVALIAWPNKSEELSGALAGLVLGATAAVQLIVAFGANIAGGLRVLEFFAGVVALLLAIWSFGSGQWVLLLALWIGMGWMIRGVVQAITAAWTDFPGSWRPEVVGLGTAAAGMVVAVGPFGSSTAFSVSVGLLTIALGVSEVCSAARLERTVPETV</sequence>
<dbReference type="Proteomes" id="UP000602198">
    <property type="component" value="Unassembled WGS sequence"/>
</dbReference>
<gene>
    <name evidence="2" type="ORF">JK358_21770</name>
</gene>
<dbReference type="EMBL" id="JAERRJ010000008">
    <property type="protein sequence ID" value="MBL1077030.1"/>
    <property type="molecule type" value="Genomic_DNA"/>
</dbReference>
<dbReference type="RefSeq" id="WP_201949631.1">
    <property type="nucleotide sequence ID" value="NZ_JAERRJ010000008.1"/>
</dbReference>
<accession>A0ABS1M8Q9</accession>